<keyword evidence="1" id="KW-1133">Transmembrane helix</keyword>
<feature type="transmembrane region" description="Helical" evidence="1">
    <location>
        <begin position="411"/>
        <end position="432"/>
    </location>
</feature>
<keyword evidence="1" id="KW-0472">Membrane</keyword>
<dbReference type="Proteomes" id="UP000683511">
    <property type="component" value="Chromosome"/>
</dbReference>
<feature type="transmembrane region" description="Helical" evidence="1">
    <location>
        <begin position="123"/>
        <end position="146"/>
    </location>
</feature>
<feature type="transmembrane region" description="Helical" evidence="1">
    <location>
        <begin position="230"/>
        <end position="248"/>
    </location>
</feature>
<feature type="transmembrane region" description="Helical" evidence="1">
    <location>
        <begin position="280"/>
        <end position="309"/>
    </location>
</feature>
<evidence type="ECO:0000313" key="3">
    <source>
        <dbReference type="Proteomes" id="UP000683511"/>
    </source>
</evidence>
<feature type="transmembrane region" description="Helical" evidence="1">
    <location>
        <begin position="494"/>
        <end position="513"/>
    </location>
</feature>
<feature type="transmembrane region" description="Helical" evidence="1">
    <location>
        <begin position="200"/>
        <end position="223"/>
    </location>
</feature>
<dbReference type="KEGG" id="rsin:B6N60_01111"/>
<evidence type="ECO:0000313" key="2">
    <source>
        <dbReference type="EMBL" id="QXE22428.1"/>
    </source>
</evidence>
<feature type="transmembrane region" description="Helical" evidence="1">
    <location>
        <begin position="254"/>
        <end position="273"/>
    </location>
</feature>
<dbReference type="RefSeq" id="WP_190602877.1">
    <property type="nucleotide sequence ID" value="NZ_CP021056.1"/>
</dbReference>
<organism evidence="2 3">
    <name type="scientific">Richelia sinica FACHB-800</name>
    <dbReference type="NCBI Taxonomy" id="1357546"/>
    <lineage>
        <taxon>Bacteria</taxon>
        <taxon>Bacillati</taxon>
        <taxon>Cyanobacteriota</taxon>
        <taxon>Cyanophyceae</taxon>
        <taxon>Nostocales</taxon>
        <taxon>Nostocaceae</taxon>
        <taxon>Richelia</taxon>
    </lineage>
</organism>
<proteinExistence type="predicted"/>
<name>A0A975T598_9NOST</name>
<sequence length="523" mass="59862">MINSAEFCKAWAKNNKLIVSLCTIILLGIIVYFLLAHHIITAIYSDKLPALDFLIKHKSQNPLDFYLRRADSFFIKGNIFIFLGILGISFLSKIFIKDKVNLITILGNEITKFKTLIIDNRKILSFLTLLSVGFFALYLALGLSLIPGYAYNKFTFFFADQGDWIKLEWSKYHKGSHALRLLILAPFSVLKLISPPVPKIVIAIIINAFCGAMSVFLASLCFWNISKKRIVTFLWTCLFGLSMTHLFFSTLVEARALGTASIIATYLLFIISWQHQKLYLGYWILAGLFSFGVTITNFSNTIICFSVLLFGLKNNNKITRILEYLGGIFLIAFFLSLVQKRFFGGKYFFVTETLDTELEWVKVTIFNHPLLVLSELFKHFFLVSVVSPSPFPEKIVPGTKIVLNFFDQPMLYSVVGLIAVILWILFLVIGLYKNFRDINQEGNLYFLGATLLATVFNICFYSVFDTPEMFIFTSYFSFPFLLLILNTSIMKQRYYMLGTILLIVLLGINNLHIMQQIIYLART</sequence>
<reference evidence="2" key="1">
    <citation type="submission" date="2017-04" db="EMBL/GenBank/DDBJ databases">
        <title>Genome deletions in a multicellular cyanobacterial endosymbiont for morphological adaptation in marine diatoms.</title>
        <authorList>
            <person name="Wang Y."/>
            <person name="Gao H."/>
            <person name="Li R."/>
            <person name="Xu X."/>
        </authorList>
    </citation>
    <scope>NUCLEOTIDE SEQUENCE</scope>
    <source>
        <strain evidence="2">FACHB 800</strain>
    </source>
</reference>
<feature type="transmembrane region" description="Helical" evidence="1">
    <location>
        <begin position="321"/>
        <end position="338"/>
    </location>
</feature>
<feature type="transmembrane region" description="Helical" evidence="1">
    <location>
        <begin position="444"/>
        <end position="463"/>
    </location>
</feature>
<gene>
    <name evidence="2" type="ORF">B6N60_01111</name>
</gene>
<accession>A0A975T598</accession>
<evidence type="ECO:0000256" key="1">
    <source>
        <dbReference type="SAM" id="Phobius"/>
    </source>
</evidence>
<feature type="transmembrane region" description="Helical" evidence="1">
    <location>
        <begin position="21"/>
        <end position="44"/>
    </location>
</feature>
<keyword evidence="1" id="KW-0812">Transmembrane</keyword>
<feature type="transmembrane region" description="Helical" evidence="1">
    <location>
        <begin position="73"/>
        <end position="96"/>
    </location>
</feature>
<dbReference type="EMBL" id="CP021056">
    <property type="protein sequence ID" value="QXE22428.1"/>
    <property type="molecule type" value="Genomic_DNA"/>
</dbReference>
<keyword evidence="3" id="KW-1185">Reference proteome</keyword>
<protein>
    <submittedName>
        <fullName evidence="2">Uncharacterized protein</fullName>
    </submittedName>
</protein>
<feature type="transmembrane region" description="Helical" evidence="1">
    <location>
        <begin position="469"/>
        <end position="487"/>
    </location>
</feature>
<dbReference type="AlphaFoldDB" id="A0A975T598"/>